<evidence type="ECO:0000259" key="2">
    <source>
        <dbReference type="Pfam" id="PF25973"/>
    </source>
</evidence>
<dbReference type="Pfam" id="PF25973">
    <property type="entry name" value="BSH_CzcB"/>
    <property type="match status" value="1"/>
</dbReference>
<dbReference type="SUPFAM" id="SSF111369">
    <property type="entry name" value="HlyD-like secretion proteins"/>
    <property type="match status" value="1"/>
</dbReference>
<reference evidence="3" key="1">
    <citation type="submission" date="2018-06" db="EMBL/GenBank/DDBJ databases">
        <authorList>
            <person name="Zhirakovskaya E."/>
        </authorList>
    </citation>
    <scope>NUCLEOTIDE SEQUENCE</scope>
</reference>
<dbReference type="GO" id="GO:1990281">
    <property type="term" value="C:efflux pump complex"/>
    <property type="evidence" value="ECO:0007669"/>
    <property type="project" value="TreeGrafter"/>
</dbReference>
<dbReference type="Gene3D" id="1.10.287.470">
    <property type="entry name" value="Helix hairpin bin"/>
    <property type="match status" value="1"/>
</dbReference>
<dbReference type="GO" id="GO:0015562">
    <property type="term" value="F:efflux transmembrane transporter activity"/>
    <property type="evidence" value="ECO:0007669"/>
    <property type="project" value="TreeGrafter"/>
</dbReference>
<dbReference type="InterPro" id="IPR006143">
    <property type="entry name" value="RND_pump_MFP"/>
</dbReference>
<dbReference type="InterPro" id="IPR058647">
    <property type="entry name" value="BSH_CzcB-like"/>
</dbReference>
<feature type="domain" description="CzcB-like barrel-sandwich hybrid" evidence="2">
    <location>
        <begin position="38"/>
        <end position="166"/>
    </location>
</feature>
<accession>A0A3B1BCN1</accession>
<dbReference type="Gene3D" id="2.40.50.100">
    <property type="match status" value="1"/>
</dbReference>
<feature type="coiled-coil region" evidence="1">
    <location>
        <begin position="111"/>
        <end position="138"/>
    </location>
</feature>
<proteinExistence type="predicted"/>
<evidence type="ECO:0000313" key="3">
    <source>
        <dbReference type="EMBL" id="VAX04085.1"/>
    </source>
</evidence>
<sequence>MDIRMEISLLALWLLSAAATAETLDARLQWQQWVALGTPVSGVITEVNAVPGQRVQKDEVLLRLDTRPQQARIAGLEAERIARVYDHDEARRELERTQELYARTLLADRDLALAKIALADAEATLKNTEAQLAQAQWELEYSQIRTPFEAWVVRRNAEPGQTVISNLQAEPLMVVARAGVMLARAMIDGERVAELKPGQTIIVSVAGKSYQGSLLRVGLEPSSDGRYSVDVQFDSGDQLLRAGLPARIKLW</sequence>
<keyword evidence="1" id="KW-0175">Coiled coil</keyword>
<organism evidence="3">
    <name type="scientific">hydrothermal vent metagenome</name>
    <dbReference type="NCBI Taxonomy" id="652676"/>
    <lineage>
        <taxon>unclassified sequences</taxon>
        <taxon>metagenomes</taxon>
        <taxon>ecological metagenomes</taxon>
    </lineage>
</organism>
<dbReference type="EMBL" id="UOFU01000362">
    <property type="protein sequence ID" value="VAX04085.1"/>
    <property type="molecule type" value="Genomic_DNA"/>
</dbReference>
<evidence type="ECO:0000256" key="1">
    <source>
        <dbReference type="SAM" id="Coils"/>
    </source>
</evidence>
<dbReference type="PANTHER" id="PTHR30469:SF15">
    <property type="entry name" value="HLYD FAMILY OF SECRETION PROTEINS"/>
    <property type="match status" value="1"/>
</dbReference>
<name>A0A3B1BCN1_9ZZZZ</name>
<dbReference type="AlphaFoldDB" id="A0A3B1BCN1"/>
<dbReference type="PANTHER" id="PTHR30469">
    <property type="entry name" value="MULTIDRUG RESISTANCE PROTEIN MDTA"/>
    <property type="match status" value="1"/>
</dbReference>
<gene>
    <name evidence="3" type="ORF">MNBD_GAMMA20-814</name>
</gene>
<dbReference type="NCBIfam" id="TIGR01730">
    <property type="entry name" value="RND_mfp"/>
    <property type="match status" value="1"/>
</dbReference>
<protein>
    <recommendedName>
        <fullName evidence="2">CzcB-like barrel-sandwich hybrid domain-containing protein</fullName>
    </recommendedName>
</protein>